<organism evidence="3 4">
    <name type="scientific">Stentor coeruleus</name>
    <dbReference type="NCBI Taxonomy" id="5963"/>
    <lineage>
        <taxon>Eukaryota</taxon>
        <taxon>Sar</taxon>
        <taxon>Alveolata</taxon>
        <taxon>Ciliophora</taxon>
        <taxon>Postciliodesmatophora</taxon>
        <taxon>Heterotrichea</taxon>
        <taxon>Heterotrichida</taxon>
        <taxon>Stentoridae</taxon>
        <taxon>Stentor</taxon>
    </lineage>
</organism>
<reference evidence="3 4" key="1">
    <citation type="submission" date="2016-11" db="EMBL/GenBank/DDBJ databases">
        <title>The macronuclear genome of Stentor coeruleus: a giant cell with tiny introns.</title>
        <authorList>
            <person name="Slabodnick M."/>
            <person name="Ruby J.G."/>
            <person name="Reiff S.B."/>
            <person name="Swart E.C."/>
            <person name="Gosai S."/>
            <person name="Prabakaran S."/>
            <person name="Witkowska E."/>
            <person name="Larue G.E."/>
            <person name="Fisher S."/>
            <person name="Freeman R.M."/>
            <person name="Gunawardena J."/>
            <person name="Chu W."/>
            <person name="Stover N.A."/>
            <person name="Gregory B.D."/>
            <person name="Nowacki M."/>
            <person name="Derisi J."/>
            <person name="Roy S.W."/>
            <person name="Marshall W.F."/>
            <person name="Sood P."/>
        </authorList>
    </citation>
    <scope>NUCLEOTIDE SEQUENCE [LARGE SCALE GENOMIC DNA]</scope>
    <source>
        <strain evidence="3">WM001</strain>
    </source>
</reference>
<name>A0A1R2BDI3_9CILI</name>
<protein>
    <recommendedName>
        <fullName evidence="2">RING-type domain-containing protein</fullName>
    </recommendedName>
</protein>
<accession>A0A1R2BDI3</accession>
<dbReference type="Pfam" id="PF13920">
    <property type="entry name" value="zf-C3HC4_3"/>
    <property type="match status" value="1"/>
</dbReference>
<evidence type="ECO:0000256" key="1">
    <source>
        <dbReference type="PROSITE-ProRule" id="PRU00175"/>
    </source>
</evidence>
<dbReference type="EMBL" id="MPUH01000726">
    <property type="protein sequence ID" value="OMJ74829.1"/>
    <property type="molecule type" value="Genomic_DNA"/>
</dbReference>
<evidence type="ECO:0000313" key="4">
    <source>
        <dbReference type="Proteomes" id="UP000187209"/>
    </source>
</evidence>
<dbReference type="SMART" id="SM00184">
    <property type="entry name" value="RING"/>
    <property type="match status" value="1"/>
</dbReference>
<dbReference type="GO" id="GO:0008270">
    <property type="term" value="F:zinc ion binding"/>
    <property type="evidence" value="ECO:0007669"/>
    <property type="project" value="UniProtKB-KW"/>
</dbReference>
<dbReference type="SUPFAM" id="SSF57850">
    <property type="entry name" value="RING/U-box"/>
    <property type="match status" value="1"/>
</dbReference>
<evidence type="ECO:0000313" key="3">
    <source>
        <dbReference type="EMBL" id="OMJ74829.1"/>
    </source>
</evidence>
<dbReference type="OrthoDB" id="299469at2759"/>
<feature type="domain" description="RING-type" evidence="2">
    <location>
        <begin position="223"/>
        <end position="273"/>
    </location>
</feature>
<dbReference type="Proteomes" id="UP000187209">
    <property type="component" value="Unassembled WGS sequence"/>
</dbReference>
<comment type="caution">
    <text evidence="3">The sequence shown here is derived from an EMBL/GenBank/DDBJ whole genome shotgun (WGS) entry which is preliminary data.</text>
</comment>
<keyword evidence="4" id="KW-1185">Reference proteome</keyword>
<evidence type="ECO:0000259" key="2">
    <source>
        <dbReference type="PROSITE" id="PS50089"/>
    </source>
</evidence>
<dbReference type="InterPro" id="IPR001841">
    <property type="entry name" value="Znf_RING"/>
</dbReference>
<proteinExistence type="predicted"/>
<sequence length="284" mass="33165">MANFFPLNVGYFEVEIRFPTYYFKFESFQGIYQQNAISQLFFQRFMHINDYPPLRYYNFSDKYCAQLEIPDPSTQNELQKIFFSNLSNNNSTSDYIVGEVIDENAEFIYLIIDQNRIQTVNRMFLQGTLEIYKFAYQELWSLTQNAYSYIRNLQMANSFLEKQLTEYSTYIECYKQSVINMHTQALNKDTQLAKLLEEAQKNIAPKKPACKVNVKIDAPPMDCLLCYSNPKSIVFLPCGHILACKSCATEKLNISLGKVINQRRTPRNCPLCNQAIKEAREVFV</sequence>
<gene>
    <name evidence="3" type="ORF">SteCoe_26176</name>
</gene>
<dbReference type="AlphaFoldDB" id="A0A1R2BDI3"/>
<keyword evidence="1" id="KW-0863">Zinc-finger</keyword>
<dbReference type="PROSITE" id="PS50089">
    <property type="entry name" value="ZF_RING_2"/>
    <property type="match status" value="1"/>
</dbReference>
<keyword evidence="1" id="KW-0862">Zinc</keyword>
<keyword evidence="1" id="KW-0479">Metal-binding</keyword>
<dbReference type="InterPro" id="IPR013083">
    <property type="entry name" value="Znf_RING/FYVE/PHD"/>
</dbReference>
<dbReference type="Gene3D" id="3.30.40.10">
    <property type="entry name" value="Zinc/RING finger domain, C3HC4 (zinc finger)"/>
    <property type="match status" value="1"/>
</dbReference>